<protein>
    <submittedName>
        <fullName evidence="2">Uncharacterized protein</fullName>
    </submittedName>
</protein>
<dbReference type="OrthoDB" id="5636137at2"/>
<dbReference type="EMBL" id="LR699119">
    <property type="protein sequence ID" value="VVC74768.1"/>
    <property type="molecule type" value="Genomic_DNA"/>
</dbReference>
<evidence type="ECO:0000313" key="2">
    <source>
        <dbReference type="EMBL" id="VVC74768.1"/>
    </source>
</evidence>
<keyword evidence="3" id="KW-1185">Reference proteome</keyword>
<reference evidence="2 3" key="1">
    <citation type="submission" date="2019-08" db="EMBL/GenBank/DDBJ databases">
        <authorList>
            <person name="Guy L."/>
        </authorList>
    </citation>
    <scope>NUCLEOTIDE SEQUENCE [LARGE SCALE GENOMIC DNA]</scope>
    <source>
        <strain evidence="2 3">SGT-108</strain>
    </source>
</reference>
<dbReference type="InterPro" id="IPR002110">
    <property type="entry name" value="Ankyrin_rpt"/>
</dbReference>
<dbReference type="SMART" id="SM00248">
    <property type="entry name" value="ANK"/>
    <property type="match status" value="5"/>
</dbReference>
<proteinExistence type="predicted"/>
<evidence type="ECO:0000256" key="1">
    <source>
        <dbReference type="PROSITE-ProRule" id="PRU00023"/>
    </source>
</evidence>
<evidence type="ECO:0000313" key="3">
    <source>
        <dbReference type="Proteomes" id="UP000324194"/>
    </source>
</evidence>
<feature type="repeat" description="ANK" evidence="1">
    <location>
        <begin position="330"/>
        <end position="362"/>
    </location>
</feature>
<keyword evidence="1" id="KW-0040">ANK repeat</keyword>
<dbReference type="PROSITE" id="PS50088">
    <property type="entry name" value="ANK_REPEAT"/>
    <property type="match status" value="1"/>
</dbReference>
<dbReference type="AlphaFoldDB" id="A0A5E4PE56"/>
<dbReference type="Pfam" id="PF12796">
    <property type="entry name" value="Ank_2"/>
    <property type="match status" value="2"/>
</dbReference>
<gene>
    <name evidence="2" type="ORF">AQUSIP_00400</name>
</gene>
<dbReference type="KEGG" id="asip:AQUSIP_00400"/>
<dbReference type="Proteomes" id="UP000324194">
    <property type="component" value="Chromosome 1"/>
</dbReference>
<dbReference type="InterPro" id="IPR036770">
    <property type="entry name" value="Ankyrin_rpt-contain_sf"/>
</dbReference>
<sequence>MHCRQYQYQDFHQFLVSFIEGAGFNLEKSGVCLGYAMKGLHAAMCGEIGFFSSRVDFIYKNPYLQHTVKWIYDSMGTQPPDGVNTQFRCYVNLNPWIWDILALVEGMVLHVKPENYSHIFSSDVTQQSVETIAMATVPVSIEEQQGLQRVDSWPGIYTRSELKALLGSLLAAAQKTRQNIALNLKSENHSVSLYYDKNIHGWHVINADWFPIPFIPNDRGNQRNDQDLAEVPDRLVNAIFAAFFSEHDEFVALETSVLSLGINRLACQNMVEQVKSSEDFALTHDITEEKARRKTLNRVSLASIAAQHGYHAVITRLGSLNSDLDSPQSDGNRPVHLAAKFRHAETIKALGRAGAKLDLTGKAEMTPAMLTAQAGDIATLLALHQSGVNVNKKSGSGLTLAHLAAKSGHALYLLKLHELGAKVDESTQSGMTPAVVAAASGKISVLRALKQCGVDLGKTAPCGVNPMQAAADADQKKTVRFLSEISRQNKLHHHSIFRQPVHAVKGVSNDAHINLLGK</sequence>
<dbReference type="RefSeq" id="WP_148337477.1">
    <property type="nucleotide sequence ID" value="NZ_LR699119.1"/>
</dbReference>
<dbReference type="Gene3D" id="1.25.40.20">
    <property type="entry name" value="Ankyrin repeat-containing domain"/>
    <property type="match status" value="1"/>
</dbReference>
<dbReference type="SUPFAM" id="SSF48403">
    <property type="entry name" value="Ankyrin repeat"/>
    <property type="match status" value="1"/>
</dbReference>
<organism evidence="2 3">
    <name type="scientific">Aquicella siphonis</name>
    <dbReference type="NCBI Taxonomy" id="254247"/>
    <lineage>
        <taxon>Bacteria</taxon>
        <taxon>Pseudomonadati</taxon>
        <taxon>Pseudomonadota</taxon>
        <taxon>Gammaproteobacteria</taxon>
        <taxon>Legionellales</taxon>
        <taxon>Coxiellaceae</taxon>
        <taxon>Aquicella</taxon>
    </lineage>
</organism>
<name>A0A5E4PE56_9COXI</name>
<dbReference type="PANTHER" id="PTHR44207">
    <property type="entry name" value="SURFACE ANTIGEN BSPA-LIKE-RELATED"/>
    <property type="match status" value="1"/>
</dbReference>
<dbReference type="PROSITE" id="PS50297">
    <property type="entry name" value="ANK_REP_REGION"/>
    <property type="match status" value="1"/>
</dbReference>
<accession>A0A5E4PE56</accession>